<gene>
    <name evidence="1" type="ORF">L6452_04228</name>
</gene>
<proteinExistence type="predicted"/>
<reference evidence="1 2" key="2">
    <citation type="journal article" date="2022" name="Mol. Ecol. Resour.">
        <title>The genomes of chicory, endive, great burdock and yacon provide insights into Asteraceae paleo-polyploidization history and plant inulin production.</title>
        <authorList>
            <person name="Fan W."/>
            <person name="Wang S."/>
            <person name="Wang H."/>
            <person name="Wang A."/>
            <person name="Jiang F."/>
            <person name="Liu H."/>
            <person name="Zhao H."/>
            <person name="Xu D."/>
            <person name="Zhang Y."/>
        </authorList>
    </citation>
    <scope>NUCLEOTIDE SEQUENCE [LARGE SCALE GENOMIC DNA]</scope>
    <source>
        <strain evidence="2">cv. Niubang</strain>
    </source>
</reference>
<comment type="caution">
    <text evidence="1">The sequence shown here is derived from an EMBL/GenBank/DDBJ whole genome shotgun (WGS) entry which is preliminary data.</text>
</comment>
<keyword evidence="2" id="KW-1185">Reference proteome</keyword>
<evidence type="ECO:0000313" key="2">
    <source>
        <dbReference type="Proteomes" id="UP001055879"/>
    </source>
</evidence>
<sequence>MVRGHTPPSIATPLSQISWIDWVEPDWDLICLLSISSVPKDTSVTPCCTTLLLADLRVVFILRCWKGVVVSGANGLLAAADIDDVSVPGSSGLLEELIGHG</sequence>
<name>A0ACB9FPW3_ARCLA</name>
<organism evidence="1 2">
    <name type="scientific">Arctium lappa</name>
    <name type="common">Greater burdock</name>
    <name type="synonym">Lappa major</name>
    <dbReference type="NCBI Taxonomy" id="4217"/>
    <lineage>
        <taxon>Eukaryota</taxon>
        <taxon>Viridiplantae</taxon>
        <taxon>Streptophyta</taxon>
        <taxon>Embryophyta</taxon>
        <taxon>Tracheophyta</taxon>
        <taxon>Spermatophyta</taxon>
        <taxon>Magnoliopsida</taxon>
        <taxon>eudicotyledons</taxon>
        <taxon>Gunneridae</taxon>
        <taxon>Pentapetalae</taxon>
        <taxon>asterids</taxon>
        <taxon>campanulids</taxon>
        <taxon>Asterales</taxon>
        <taxon>Asteraceae</taxon>
        <taxon>Carduoideae</taxon>
        <taxon>Cardueae</taxon>
        <taxon>Arctiinae</taxon>
        <taxon>Arctium</taxon>
    </lineage>
</organism>
<reference evidence="2" key="1">
    <citation type="journal article" date="2022" name="Mol. Ecol. Resour.">
        <title>The genomes of chicory, endive, great burdock and yacon provide insights into Asteraceae palaeo-polyploidization history and plant inulin production.</title>
        <authorList>
            <person name="Fan W."/>
            <person name="Wang S."/>
            <person name="Wang H."/>
            <person name="Wang A."/>
            <person name="Jiang F."/>
            <person name="Liu H."/>
            <person name="Zhao H."/>
            <person name="Xu D."/>
            <person name="Zhang Y."/>
        </authorList>
    </citation>
    <scope>NUCLEOTIDE SEQUENCE [LARGE SCALE GENOMIC DNA]</scope>
    <source>
        <strain evidence="2">cv. Niubang</strain>
    </source>
</reference>
<accession>A0ACB9FPW3</accession>
<protein>
    <submittedName>
        <fullName evidence="1">Uncharacterized protein</fullName>
    </submittedName>
</protein>
<evidence type="ECO:0000313" key="1">
    <source>
        <dbReference type="EMBL" id="KAI3773031.1"/>
    </source>
</evidence>
<dbReference type="Proteomes" id="UP001055879">
    <property type="component" value="Linkage Group LG01"/>
</dbReference>
<dbReference type="EMBL" id="CM042047">
    <property type="protein sequence ID" value="KAI3773031.1"/>
    <property type="molecule type" value="Genomic_DNA"/>
</dbReference>